<protein>
    <submittedName>
        <fullName evidence="3">Uncharacterized protein</fullName>
    </submittedName>
</protein>
<reference evidence="3" key="1">
    <citation type="submission" date="2021-05" db="EMBL/GenBank/DDBJ databases">
        <title>Complete genome sequence of the cellulolytic planctomycete Telmatocola sphagniphila SP2T and characterization of the first cellulase from planctomycetes.</title>
        <authorList>
            <person name="Rakitin A.L."/>
            <person name="Beletsky A.V."/>
            <person name="Naumoff D.G."/>
            <person name="Kulichevskaya I.S."/>
            <person name="Mardanov A.V."/>
            <person name="Ravin N.V."/>
            <person name="Dedysh S.N."/>
        </authorList>
    </citation>
    <scope>NUCLEOTIDE SEQUENCE</scope>
    <source>
        <strain evidence="3">SP2T</strain>
    </source>
</reference>
<evidence type="ECO:0000256" key="1">
    <source>
        <dbReference type="SAM" id="MobiDB-lite"/>
    </source>
</evidence>
<evidence type="ECO:0000256" key="2">
    <source>
        <dbReference type="SAM" id="Phobius"/>
    </source>
</evidence>
<feature type="transmembrane region" description="Helical" evidence="2">
    <location>
        <begin position="111"/>
        <end position="129"/>
    </location>
</feature>
<gene>
    <name evidence="3" type="ORF">KIH39_08610</name>
</gene>
<feature type="region of interest" description="Disordered" evidence="1">
    <location>
        <begin position="14"/>
        <end position="43"/>
    </location>
</feature>
<keyword evidence="4" id="KW-1185">Reference proteome</keyword>
<proteinExistence type="predicted"/>
<dbReference type="RefSeq" id="WP_213498929.1">
    <property type="nucleotide sequence ID" value="NZ_CP074694.1"/>
</dbReference>
<name>A0A8E6EZN9_9BACT</name>
<dbReference type="EMBL" id="CP074694">
    <property type="protein sequence ID" value="QVL33953.1"/>
    <property type="molecule type" value="Genomic_DNA"/>
</dbReference>
<keyword evidence="2" id="KW-0472">Membrane</keyword>
<feature type="transmembrane region" description="Helical" evidence="2">
    <location>
        <begin position="58"/>
        <end position="80"/>
    </location>
</feature>
<evidence type="ECO:0000313" key="3">
    <source>
        <dbReference type="EMBL" id="QVL33953.1"/>
    </source>
</evidence>
<sequence>MPILPMPGLQPLLEVLPTSPSPTPEQPNKSPSTPPPTQSKVSVPKMDVNLDSIILEKILGWVFITTGIALLAGQFIFGWFDFGRPRLGVAFPNPTPKASEGSLVYFVNNNFVLLVVLSFAIGSGLLRNAESRLQHLKRKLSK</sequence>
<keyword evidence="2" id="KW-0812">Transmembrane</keyword>
<keyword evidence="2" id="KW-1133">Transmembrane helix</keyword>
<dbReference type="Proteomes" id="UP000676194">
    <property type="component" value="Chromosome"/>
</dbReference>
<dbReference type="AlphaFoldDB" id="A0A8E6EZN9"/>
<dbReference type="KEGG" id="tsph:KIH39_08610"/>
<accession>A0A8E6EZN9</accession>
<evidence type="ECO:0000313" key="4">
    <source>
        <dbReference type="Proteomes" id="UP000676194"/>
    </source>
</evidence>
<organism evidence="3 4">
    <name type="scientific">Telmatocola sphagniphila</name>
    <dbReference type="NCBI Taxonomy" id="1123043"/>
    <lineage>
        <taxon>Bacteria</taxon>
        <taxon>Pseudomonadati</taxon>
        <taxon>Planctomycetota</taxon>
        <taxon>Planctomycetia</taxon>
        <taxon>Gemmatales</taxon>
        <taxon>Gemmataceae</taxon>
    </lineage>
</organism>